<name>A0ACB9KW65_BAUVA</name>
<protein>
    <submittedName>
        <fullName evidence="1">Uncharacterized protein</fullName>
    </submittedName>
</protein>
<reference evidence="1 2" key="1">
    <citation type="journal article" date="2022" name="DNA Res.">
        <title>Chromosomal-level genome assembly of the orchid tree Bauhinia variegata (Leguminosae; Cercidoideae) supports the allotetraploid origin hypothesis of Bauhinia.</title>
        <authorList>
            <person name="Zhong Y."/>
            <person name="Chen Y."/>
            <person name="Zheng D."/>
            <person name="Pang J."/>
            <person name="Liu Y."/>
            <person name="Luo S."/>
            <person name="Meng S."/>
            <person name="Qian L."/>
            <person name="Wei D."/>
            <person name="Dai S."/>
            <person name="Zhou R."/>
        </authorList>
    </citation>
    <scope>NUCLEOTIDE SEQUENCE [LARGE SCALE GENOMIC DNA]</scope>
    <source>
        <strain evidence="1">BV-YZ2020</strain>
    </source>
</reference>
<accession>A0ACB9KW65</accession>
<sequence>MDEYFGWLCATSVQIRVMVMVHGDYKGLVLHHKVASVLGSLQLLYLVKMRIVSRHSEVKMNNDAVKENTFCRLSTNAGKPLSVLSPFFNYKHLLLISWDLA</sequence>
<comment type="caution">
    <text evidence="1">The sequence shown here is derived from an EMBL/GenBank/DDBJ whole genome shotgun (WGS) entry which is preliminary data.</text>
</comment>
<organism evidence="1 2">
    <name type="scientific">Bauhinia variegata</name>
    <name type="common">Purple orchid tree</name>
    <name type="synonym">Phanera variegata</name>
    <dbReference type="NCBI Taxonomy" id="167791"/>
    <lineage>
        <taxon>Eukaryota</taxon>
        <taxon>Viridiplantae</taxon>
        <taxon>Streptophyta</taxon>
        <taxon>Embryophyta</taxon>
        <taxon>Tracheophyta</taxon>
        <taxon>Spermatophyta</taxon>
        <taxon>Magnoliopsida</taxon>
        <taxon>eudicotyledons</taxon>
        <taxon>Gunneridae</taxon>
        <taxon>Pentapetalae</taxon>
        <taxon>rosids</taxon>
        <taxon>fabids</taxon>
        <taxon>Fabales</taxon>
        <taxon>Fabaceae</taxon>
        <taxon>Cercidoideae</taxon>
        <taxon>Cercideae</taxon>
        <taxon>Bauhiniinae</taxon>
        <taxon>Bauhinia</taxon>
    </lineage>
</organism>
<evidence type="ECO:0000313" key="2">
    <source>
        <dbReference type="Proteomes" id="UP000828941"/>
    </source>
</evidence>
<evidence type="ECO:0000313" key="1">
    <source>
        <dbReference type="EMBL" id="KAI4301475.1"/>
    </source>
</evidence>
<dbReference type="Proteomes" id="UP000828941">
    <property type="component" value="Chromosome 13"/>
</dbReference>
<dbReference type="EMBL" id="CM039438">
    <property type="protein sequence ID" value="KAI4301475.1"/>
    <property type="molecule type" value="Genomic_DNA"/>
</dbReference>
<proteinExistence type="predicted"/>
<gene>
    <name evidence="1" type="ORF">L6164_034751</name>
</gene>
<keyword evidence="2" id="KW-1185">Reference proteome</keyword>